<dbReference type="eggNOG" id="COG0348">
    <property type="taxonomic scope" value="Bacteria"/>
</dbReference>
<feature type="transmembrane region" description="Helical" evidence="7">
    <location>
        <begin position="456"/>
        <end position="476"/>
    </location>
</feature>
<accession>C7M066</accession>
<feature type="transmembrane region" description="Helical" evidence="7">
    <location>
        <begin position="304"/>
        <end position="320"/>
    </location>
</feature>
<proteinExistence type="predicted"/>
<dbReference type="PROSITE" id="PS00198">
    <property type="entry name" value="4FE4S_FER_1"/>
    <property type="match status" value="1"/>
</dbReference>
<keyword evidence="2" id="KW-1003">Cell membrane</keyword>
<dbReference type="GO" id="GO:0051536">
    <property type="term" value="F:iron-sulfur cluster binding"/>
    <property type="evidence" value="ECO:0007669"/>
    <property type="project" value="UniProtKB-KW"/>
</dbReference>
<feature type="transmembrane region" description="Helical" evidence="7">
    <location>
        <begin position="488"/>
        <end position="510"/>
    </location>
</feature>
<evidence type="ECO:0000313" key="9">
    <source>
        <dbReference type="EMBL" id="ACU54374.1"/>
    </source>
</evidence>
<keyword evidence="7" id="KW-1133">Transmembrane helix</keyword>
<evidence type="ECO:0000256" key="1">
    <source>
        <dbReference type="ARBA" id="ARBA00004236"/>
    </source>
</evidence>
<evidence type="ECO:0000256" key="7">
    <source>
        <dbReference type="SAM" id="Phobius"/>
    </source>
</evidence>
<evidence type="ECO:0000256" key="5">
    <source>
        <dbReference type="ARBA" id="ARBA00023014"/>
    </source>
</evidence>
<dbReference type="OrthoDB" id="9784262at2"/>
<sequence>MATTKPPHVQTVLDDQVVVRLRPPHRPGQDRFERSDPSPRANVARRGIIARLAANRTTQFLLILPNQIIFWLVIVLGFVGVVDPQTNFATAITWYLWFCVVFVLMAVVGRAWCSMCPFGGFAEWIQRRTFFRRLHSAIGLGRPVPPWLAEYGFLGSVATFVLLTFIEEYFNIAGPGVPRYTAIMVLGIVATAVSVFLVFERRSFCRYLCPLSALIGTVGSMGSVAGFRTVDRETCLECTTKDCMRGGASGYGCPWFTWPGSAESNAACGLCTECYKACPSNNVGLFLQAPLTSVVAPKRRRWDLAWAIAILWGLVIFQQFNATDVYSSIDATLNRATGWPAYPNPIDYLGIIAAVALATAGIIWAWGRAFLDPAARRTVTAESRLDRVTPFRQVFLPLTYGLIPVVGMDYFARQLPKFFKHIPSLIPAIVGIFGVNTQHWSLLSDHLLAIPQIVEVQVGVMALGVVGGLWAMARIFDADLASIVRHRAVAKLSALALVVVFGAVAGWLYVIMHGAS</sequence>
<evidence type="ECO:0000256" key="6">
    <source>
        <dbReference type="ARBA" id="ARBA00023136"/>
    </source>
</evidence>
<dbReference type="InterPro" id="IPR017896">
    <property type="entry name" value="4Fe4S_Fe-S-bd"/>
</dbReference>
<keyword evidence="5" id="KW-0411">Iron-sulfur</keyword>
<feature type="domain" description="4Fe-4S ferredoxin-type" evidence="8">
    <location>
        <begin position="182"/>
        <end position="219"/>
    </location>
</feature>
<dbReference type="AlphaFoldDB" id="C7M066"/>
<feature type="transmembrane region" description="Helical" evidence="7">
    <location>
        <begin position="348"/>
        <end position="367"/>
    </location>
</feature>
<feature type="transmembrane region" description="Helical" evidence="7">
    <location>
        <begin position="146"/>
        <end position="166"/>
    </location>
</feature>
<dbReference type="HOGENOM" id="CLU_017386_1_0_11"/>
<dbReference type="InterPro" id="IPR017900">
    <property type="entry name" value="4Fe4S_Fe_S_CS"/>
</dbReference>
<evidence type="ECO:0000256" key="2">
    <source>
        <dbReference type="ARBA" id="ARBA00022475"/>
    </source>
</evidence>
<dbReference type="STRING" id="525909.Afer_1451"/>
<gene>
    <name evidence="9" type="ordered locus">Afer_1451</name>
</gene>
<dbReference type="Pfam" id="PF12801">
    <property type="entry name" value="Fer4_5"/>
    <property type="match status" value="2"/>
</dbReference>
<dbReference type="Proteomes" id="UP000000771">
    <property type="component" value="Chromosome"/>
</dbReference>
<feature type="domain" description="4Fe-4S ferredoxin-type" evidence="8">
    <location>
        <begin position="90"/>
        <end position="133"/>
    </location>
</feature>
<dbReference type="GO" id="GO:0005886">
    <property type="term" value="C:plasma membrane"/>
    <property type="evidence" value="ECO:0007669"/>
    <property type="project" value="UniProtKB-SubCell"/>
</dbReference>
<reference evidence="9 10" key="1">
    <citation type="journal article" date="2009" name="Stand. Genomic Sci.">
        <title>Complete genome sequence of Acidimicrobium ferrooxidans type strain (ICP).</title>
        <authorList>
            <person name="Clum A."/>
            <person name="Nolan M."/>
            <person name="Lang E."/>
            <person name="Glavina Del Rio T."/>
            <person name="Tice H."/>
            <person name="Copeland A."/>
            <person name="Cheng J.F."/>
            <person name="Lucas S."/>
            <person name="Chen F."/>
            <person name="Bruce D."/>
            <person name="Goodwin L."/>
            <person name="Pitluck S."/>
            <person name="Ivanova N."/>
            <person name="Mavrommatis K."/>
            <person name="Mikhailova N."/>
            <person name="Pati A."/>
            <person name="Chen A."/>
            <person name="Palaniappan K."/>
            <person name="Goker M."/>
            <person name="Spring S."/>
            <person name="Land M."/>
            <person name="Hauser L."/>
            <person name="Chang Y.J."/>
            <person name="Jeffries C.C."/>
            <person name="Chain P."/>
            <person name="Bristow J."/>
            <person name="Eisen J.A."/>
            <person name="Markowitz V."/>
            <person name="Hugenholtz P."/>
            <person name="Kyrpides N.C."/>
            <person name="Klenk H.P."/>
            <person name="Lapidus A."/>
        </authorList>
    </citation>
    <scope>NUCLEOTIDE SEQUENCE [LARGE SCALE GENOMIC DNA]</scope>
    <source>
        <strain evidence="10">DSM 10331 / JCM 15462 / NBRC 103882 / ICP</strain>
    </source>
</reference>
<dbReference type="PANTHER" id="PTHR30224">
    <property type="entry name" value="ELECTRON TRANSPORT PROTEIN"/>
    <property type="match status" value="1"/>
</dbReference>
<feature type="transmembrane region" description="Helical" evidence="7">
    <location>
        <begin position="94"/>
        <end position="125"/>
    </location>
</feature>
<evidence type="ECO:0000256" key="4">
    <source>
        <dbReference type="ARBA" id="ARBA00023004"/>
    </source>
</evidence>
<evidence type="ECO:0000313" key="10">
    <source>
        <dbReference type="Proteomes" id="UP000000771"/>
    </source>
</evidence>
<dbReference type="RefSeq" id="WP_015798857.1">
    <property type="nucleotide sequence ID" value="NC_013124.1"/>
</dbReference>
<feature type="transmembrane region" description="Helical" evidence="7">
    <location>
        <begin position="178"/>
        <end position="199"/>
    </location>
</feature>
<name>C7M066_ACIFD</name>
<keyword evidence="10" id="KW-1185">Reference proteome</keyword>
<evidence type="ECO:0000256" key="3">
    <source>
        <dbReference type="ARBA" id="ARBA00022723"/>
    </source>
</evidence>
<dbReference type="GO" id="GO:0046872">
    <property type="term" value="F:metal ion binding"/>
    <property type="evidence" value="ECO:0007669"/>
    <property type="project" value="UniProtKB-KW"/>
</dbReference>
<dbReference type="KEGG" id="afo:Afer_1451"/>
<evidence type="ECO:0000259" key="8">
    <source>
        <dbReference type="Pfam" id="PF12801"/>
    </source>
</evidence>
<feature type="transmembrane region" description="Helical" evidence="7">
    <location>
        <begin position="60"/>
        <end position="82"/>
    </location>
</feature>
<protein>
    <submittedName>
        <fullName evidence="9">Cyclic nucleotide-binding protein</fullName>
    </submittedName>
</protein>
<dbReference type="EMBL" id="CP001631">
    <property type="protein sequence ID" value="ACU54374.1"/>
    <property type="molecule type" value="Genomic_DNA"/>
</dbReference>
<organism evidence="9 10">
    <name type="scientific">Acidimicrobium ferrooxidans (strain DSM 10331 / JCM 15462 / NBRC 103882 / ICP)</name>
    <dbReference type="NCBI Taxonomy" id="525909"/>
    <lineage>
        <taxon>Bacteria</taxon>
        <taxon>Bacillati</taxon>
        <taxon>Actinomycetota</taxon>
        <taxon>Acidimicrobiia</taxon>
        <taxon>Acidimicrobiales</taxon>
        <taxon>Acidimicrobiaceae</taxon>
        <taxon>Acidimicrobium</taxon>
    </lineage>
</organism>
<keyword evidence="6 7" id="KW-0472">Membrane</keyword>
<dbReference type="PANTHER" id="PTHR30224:SF4">
    <property type="entry name" value="ELECTRON TRANSPORT PROTEIN YCCM-RELATED"/>
    <property type="match status" value="1"/>
</dbReference>
<dbReference type="InterPro" id="IPR052378">
    <property type="entry name" value="NosR_regulator"/>
</dbReference>
<keyword evidence="4" id="KW-0408">Iron</keyword>
<keyword evidence="7" id="KW-0812">Transmembrane</keyword>
<comment type="subcellular location">
    <subcellularLocation>
        <location evidence="1">Cell membrane</location>
    </subcellularLocation>
</comment>
<keyword evidence="3" id="KW-0479">Metal-binding</keyword>